<evidence type="ECO:0000256" key="8">
    <source>
        <dbReference type="ARBA" id="ARBA00022723"/>
    </source>
</evidence>
<comment type="subcellular location">
    <subcellularLocation>
        <location evidence="3">Cytoplasm</location>
    </subcellularLocation>
</comment>
<dbReference type="Gene3D" id="3.40.50.460">
    <property type="entry name" value="Phosphofructokinase domain"/>
    <property type="match status" value="1"/>
</dbReference>
<dbReference type="Proteomes" id="UP001210120">
    <property type="component" value="Chromosome"/>
</dbReference>
<dbReference type="GO" id="GO:0003872">
    <property type="term" value="F:6-phosphofructokinase activity"/>
    <property type="evidence" value="ECO:0007669"/>
    <property type="project" value="UniProtKB-EC"/>
</dbReference>
<evidence type="ECO:0000256" key="2">
    <source>
        <dbReference type="ARBA" id="ARBA00002659"/>
    </source>
</evidence>
<proteinExistence type="inferred from homology"/>
<evidence type="ECO:0000256" key="5">
    <source>
        <dbReference type="ARBA" id="ARBA00012055"/>
    </source>
</evidence>
<dbReference type="EC" id="2.7.1.11" evidence="5"/>
<comment type="similarity">
    <text evidence="14">Belongs to the phosphofructokinase type A (PFKA) family.</text>
</comment>
<dbReference type="InterPro" id="IPR012003">
    <property type="entry name" value="ATP_PFK_prok-type"/>
</dbReference>
<reference evidence="17" key="1">
    <citation type="submission" date="2022-12" db="EMBL/GenBank/DDBJ databases">
        <title>Genomic Characterization of Candidatus Phytoplasma sacchari in China.</title>
        <authorList>
            <person name="Zhang R.-Y."/>
        </authorList>
    </citation>
    <scope>NUCLEOTIDE SEQUENCE [LARGE SCALE GENOMIC DNA]</scope>
    <source>
        <strain evidence="17">SCWL1</strain>
    </source>
</reference>
<accession>A0ABY7M1H3</accession>
<dbReference type="EMBL" id="CP115156">
    <property type="protein sequence ID" value="WBL31494.1"/>
    <property type="molecule type" value="Genomic_DNA"/>
</dbReference>
<evidence type="ECO:0000256" key="1">
    <source>
        <dbReference type="ARBA" id="ARBA00001946"/>
    </source>
</evidence>
<evidence type="ECO:0000313" key="17">
    <source>
        <dbReference type="EMBL" id="WBL31494.1"/>
    </source>
</evidence>
<keyword evidence="10" id="KW-0418">Kinase</keyword>
<evidence type="ECO:0000256" key="15">
    <source>
        <dbReference type="ARBA" id="ARBA00048070"/>
    </source>
</evidence>
<evidence type="ECO:0000256" key="4">
    <source>
        <dbReference type="ARBA" id="ARBA00004679"/>
    </source>
</evidence>
<evidence type="ECO:0000259" key="16">
    <source>
        <dbReference type="Pfam" id="PF00365"/>
    </source>
</evidence>
<keyword evidence="6" id="KW-0963">Cytoplasm</keyword>
<evidence type="ECO:0000256" key="3">
    <source>
        <dbReference type="ARBA" id="ARBA00004496"/>
    </source>
</evidence>
<evidence type="ECO:0000256" key="10">
    <source>
        <dbReference type="ARBA" id="ARBA00022777"/>
    </source>
</evidence>
<keyword evidence="9" id="KW-0547">Nucleotide-binding</keyword>
<organism evidence="17 18">
    <name type="scientific">Candidatus Phytoplasma sacchari</name>
    <dbReference type="NCBI Taxonomy" id="2609813"/>
    <lineage>
        <taxon>Bacteria</taxon>
        <taxon>Bacillati</taxon>
        <taxon>Mycoplasmatota</taxon>
        <taxon>Mollicutes</taxon>
        <taxon>Acholeplasmatales</taxon>
        <taxon>Acholeplasmataceae</taxon>
        <taxon>Candidatus Phytoplasma</taxon>
        <taxon>16SrXI (Rice yellow dwarf group)</taxon>
    </lineage>
</organism>
<evidence type="ECO:0000256" key="7">
    <source>
        <dbReference type="ARBA" id="ARBA00022679"/>
    </source>
</evidence>
<dbReference type="InterPro" id="IPR035966">
    <property type="entry name" value="PKF_sf"/>
</dbReference>
<dbReference type="PRINTS" id="PR00476">
    <property type="entry name" value="PHFRCTKINASE"/>
</dbReference>
<dbReference type="PANTHER" id="PTHR13697:SF4">
    <property type="entry name" value="ATP-DEPENDENT 6-PHOSPHOFRUCTOKINASE"/>
    <property type="match status" value="1"/>
</dbReference>
<evidence type="ECO:0000313" key="18">
    <source>
        <dbReference type="Proteomes" id="UP001210120"/>
    </source>
</evidence>
<keyword evidence="12" id="KW-0460">Magnesium</keyword>
<evidence type="ECO:0000256" key="14">
    <source>
        <dbReference type="ARBA" id="ARBA00038478"/>
    </source>
</evidence>
<dbReference type="Pfam" id="PF00365">
    <property type="entry name" value="PFK"/>
    <property type="match status" value="1"/>
</dbReference>
<keyword evidence="7 17" id="KW-0808">Transferase</keyword>
<keyword evidence="13" id="KW-0324">Glycolysis</keyword>
<keyword evidence="11" id="KW-0067">ATP-binding</keyword>
<comment type="cofactor">
    <cofactor evidence="1">
        <name>Mg(2+)</name>
        <dbReference type="ChEBI" id="CHEBI:18420"/>
    </cofactor>
</comment>
<dbReference type="Gene3D" id="3.40.50.450">
    <property type="match status" value="1"/>
</dbReference>
<evidence type="ECO:0000256" key="11">
    <source>
        <dbReference type="ARBA" id="ARBA00022840"/>
    </source>
</evidence>
<evidence type="ECO:0000256" key="6">
    <source>
        <dbReference type="ARBA" id="ARBA00022490"/>
    </source>
</evidence>
<evidence type="ECO:0000256" key="9">
    <source>
        <dbReference type="ARBA" id="ARBA00022741"/>
    </source>
</evidence>
<dbReference type="SUPFAM" id="SSF53784">
    <property type="entry name" value="Phosphofructokinase"/>
    <property type="match status" value="1"/>
</dbReference>
<gene>
    <name evidence="17" type="ORF">O7R10_00290</name>
</gene>
<dbReference type="InterPro" id="IPR022953">
    <property type="entry name" value="ATP_PFK"/>
</dbReference>
<protein>
    <recommendedName>
        <fullName evidence="5">6-phosphofructokinase</fullName>
        <ecNumber evidence="5">2.7.1.11</ecNumber>
    </recommendedName>
</protein>
<evidence type="ECO:0000256" key="12">
    <source>
        <dbReference type="ARBA" id="ARBA00022842"/>
    </source>
</evidence>
<dbReference type="PIRSF" id="PIRSF000532">
    <property type="entry name" value="ATP_PFK_prok"/>
    <property type="match status" value="1"/>
</dbReference>
<sequence>MELKKEKEFKKIAILTSGGDAPGMNAVIRTFFLTAKEKYKIYGIKDGFLGLYKNQIEELLEKNFPNRILNVSGTFLGTSRFKEFKTNEEIRKKCFQNLKQKDIETLIIIGGNGSYKGAFVLSKLGLKCIVIPATIDNDINYNDFTIGFSTAVNNITQTIEKLRDTSISHNRCSIIEVMGRNKGDLALYGGIAKGVDIIITPEFPISEEEILEKVKLLYNSKKRHVIIILTENIFNIFKLAKKIQTYTKFETRSQVLGYIQRGGNPTAEDLFLSSQMGNYAFVLLEREIYNVGVSLYKGNLCFFKLKKIIKKKIIQNPLIKFIKN</sequence>
<dbReference type="PANTHER" id="PTHR13697">
    <property type="entry name" value="PHOSPHOFRUCTOKINASE"/>
    <property type="match status" value="1"/>
</dbReference>
<feature type="domain" description="Phosphofructokinase" evidence="16">
    <location>
        <begin position="11"/>
        <end position="282"/>
    </location>
</feature>
<keyword evidence="8" id="KW-0479">Metal-binding</keyword>
<comment type="pathway">
    <text evidence="4">Carbohydrate degradation; glycolysis; D-glyceraldehyde 3-phosphate and glycerone phosphate from D-glucose: step 3/4.</text>
</comment>
<name>A0ABY7M1H3_9MOLU</name>
<comment type="catalytic activity">
    <reaction evidence="15">
        <text>beta-D-fructose 6-phosphate + ATP = beta-D-fructose 1,6-bisphosphate + ADP + H(+)</text>
        <dbReference type="Rhea" id="RHEA:16109"/>
        <dbReference type="ChEBI" id="CHEBI:15378"/>
        <dbReference type="ChEBI" id="CHEBI:30616"/>
        <dbReference type="ChEBI" id="CHEBI:32966"/>
        <dbReference type="ChEBI" id="CHEBI:57634"/>
        <dbReference type="ChEBI" id="CHEBI:456216"/>
        <dbReference type="EC" id="2.7.1.11"/>
    </reaction>
</comment>
<dbReference type="InterPro" id="IPR000023">
    <property type="entry name" value="Phosphofructokinase_dom"/>
</dbReference>
<dbReference type="NCBIfam" id="NF002872">
    <property type="entry name" value="PRK03202.1"/>
    <property type="match status" value="1"/>
</dbReference>
<evidence type="ECO:0000256" key="13">
    <source>
        <dbReference type="ARBA" id="ARBA00023152"/>
    </source>
</evidence>
<keyword evidence="18" id="KW-1185">Reference proteome</keyword>
<comment type="function">
    <text evidence="2">Catalyzes the phosphorylation of D-fructose 6-phosphate to fructose 1,6-bisphosphate by ATP, the first committing step of glycolysis.</text>
</comment>